<dbReference type="AlphaFoldDB" id="A0A6J6INZ7"/>
<name>A0A6J6INZ7_9ZZZZ</name>
<sequence>MKCRTSVEAEPSEPQDSGSEHRQRKRMGMHALSGPTLALAKDDDHGKCGCTGVDVNDGATGEIECAELGQPAAAEDPVGDGGVDHDQPHGDEDRVGLELHPVRCCAGDERRCDHREGHLISAEEDERDRETEPFRPGAHIDLPHPGEIEVADPSAIAGVSERQGEADEHPHDCEQAHGEEVLHEHAENVLGSDHACIEKGKTRSHEQNESCRHEHPGGITGIDH</sequence>
<evidence type="ECO:0000313" key="2">
    <source>
        <dbReference type="EMBL" id="CAB4626361.1"/>
    </source>
</evidence>
<evidence type="ECO:0000256" key="1">
    <source>
        <dbReference type="SAM" id="MobiDB-lite"/>
    </source>
</evidence>
<feature type="region of interest" description="Disordered" evidence="1">
    <location>
        <begin position="192"/>
        <end position="224"/>
    </location>
</feature>
<accession>A0A6J6INZ7</accession>
<reference evidence="2" key="1">
    <citation type="submission" date="2020-05" db="EMBL/GenBank/DDBJ databases">
        <authorList>
            <person name="Chiriac C."/>
            <person name="Salcher M."/>
            <person name="Ghai R."/>
            <person name="Kavagutti S V."/>
        </authorList>
    </citation>
    <scope>NUCLEOTIDE SEQUENCE</scope>
</reference>
<feature type="region of interest" description="Disordered" evidence="1">
    <location>
        <begin position="72"/>
        <end position="94"/>
    </location>
</feature>
<feature type="compositionally biased region" description="Basic and acidic residues" evidence="1">
    <location>
        <begin position="82"/>
        <end position="94"/>
    </location>
</feature>
<gene>
    <name evidence="2" type="ORF">UFOPK1835_02163</name>
</gene>
<protein>
    <submittedName>
        <fullName evidence="2">Unannotated protein</fullName>
    </submittedName>
</protein>
<feature type="region of interest" description="Disordered" evidence="1">
    <location>
        <begin position="1"/>
        <end position="30"/>
    </location>
</feature>
<organism evidence="2">
    <name type="scientific">freshwater metagenome</name>
    <dbReference type="NCBI Taxonomy" id="449393"/>
    <lineage>
        <taxon>unclassified sequences</taxon>
        <taxon>metagenomes</taxon>
        <taxon>ecological metagenomes</taxon>
    </lineage>
</organism>
<proteinExistence type="predicted"/>
<feature type="compositionally biased region" description="Basic and acidic residues" evidence="1">
    <location>
        <begin position="195"/>
        <end position="224"/>
    </location>
</feature>
<dbReference type="EMBL" id="CAEZUP010000156">
    <property type="protein sequence ID" value="CAB4626361.1"/>
    <property type="molecule type" value="Genomic_DNA"/>
</dbReference>
<feature type="region of interest" description="Disordered" evidence="1">
    <location>
        <begin position="122"/>
        <end position="146"/>
    </location>
</feature>